<keyword evidence="5 7" id="KW-1133">Transmembrane helix</keyword>
<dbReference type="InterPro" id="IPR051907">
    <property type="entry name" value="DoxX-like_oxidoreductase"/>
</dbReference>
<evidence type="ECO:0000256" key="6">
    <source>
        <dbReference type="ARBA" id="ARBA00023136"/>
    </source>
</evidence>
<organism evidence="8 9">
    <name type="scientific">Lysinibacillus composti</name>
    <dbReference type="NCBI Taxonomy" id="720633"/>
    <lineage>
        <taxon>Bacteria</taxon>
        <taxon>Bacillati</taxon>
        <taxon>Bacillota</taxon>
        <taxon>Bacilli</taxon>
        <taxon>Bacillales</taxon>
        <taxon>Bacillaceae</taxon>
        <taxon>Lysinibacillus</taxon>
    </lineage>
</organism>
<dbReference type="EMBL" id="RRCT01000008">
    <property type="protein sequence ID" value="RQW74626.1"/>
    <property type="molecule type" value="Genomic_DNA"/>
</dbReference>
<evidence type="ECO:0000313" key="8">
    <source>
        <dbReference type="EMBL" id="RQW74626.1"/>
    </source>
</evidence>
<feature type="transmembrane region" description="Helical" evidence="7">
    <location>
        <begin position="9"/>
        <end position="27"/>
    </location>
</feature>
<evidence type="ECO:0000256" key="3">
    <source>
        <dbReference type="ARBA" id="ARBA00022475"/>
    </source>
</evidence>
<dbReference type="PANTHER" id="PTHR33452">
    <property type="entry name" value="OXIDOREDUCTASE CATD-RELATED"/>
    <property type="match status" value="1"/>
</dbReference>
<accession>A0A3N9URV8</accession>
<feature type="transmembrane region" description="Helical" evidence="7">
    <location>
        <begin position="73"/>
        <end position="92"/>
    </location>
</feature>
<keyword evidence="4 7" id="KW-0812">Transmembrane</keyword>
<dbReference type="PANTHER" id="PTHR33452:SF1">
    <property type="entry name" value="INNER MEMBRANE PROTEIN YPHA-RELATED"/>
    <property type="match status" value="1"/>
</dbReference>
<name>A0A3N9URV8_9BACI</name>
<dbReference type="RefSeq" id="WP_124764412.1">
    <property type="nucleotide sequence ID" value="NZ_JAFBDY010000007.1"/>
</dbReference>
<gene>
    <name evidence="8" type="ORF">EBB45_10355</name>
</gene>
<keyword evidence="6 7" id="KW-0472">Membrane</keyword>
<dbReference type="Pfam" id="PF07681">
    <property type="entry name" value="DoxX"/>
    <property type="match status" value="1"/>
</dbReference>
<dbReference type="OrthoDB" id="886570at2"/>
<comment type="subcellular location">
    <subcellularLocation>
        <location evidence="1">Cell membrane</location>
        <topology evidence="1">Multi-pass membrane protein</topology>
    </subcellularLocation>
</comment>
<evidence type="ECO:0000256" key="7">
    <source>
        <dbReference type="SAM" id="Phobius"/>
    </source>
</evidence>
<keyword evidence="3" id="KW-1003">Cell membrane</keyword>
<feature type="transmembrane region" description="Helical" evidence="7">
    <location>
        <begin position="47"/>
        <end position="66"/>
    </location>
</feature>
<reference evidence="8 9" key="1">
    <citation type="journal article" date="2013" name="J. Microbiol.">
        <title>Lysinibacillus chungkukjangi sp. nov., isolated from Chungkukjang, Korean fermented soybean food.</title>
        <authorList>
            <person name="Kim S.J."/>
            <person name="Jang Y.H."/>
            <person name="Hamada M."/>
            <person name="Ahn J.H."/>
            <person name="Weon H.Y."/>
            <person name="Suzuki K."/>
            <person name="Whang K.S."/>
            <person name="Kwon S.W."/>
        </authorList>
    </citation>
    <scope>NUCLEOTIDE SEQUENCE [LARGE SCALE GENOMIC DNA]</scope>
    <source>
        <strain evidence="8 9">MCCC 1A12701</strain>
    </source>
</reference>
<feature type="transmembrane region" description="Helical" evidence="7">
    <location>
        <begin position="98"/>
        <end position="116"/>
    </location>
</feature>
<comment type="caution">
    <text evidence="8">The sequence shown here is derived from an EMBL/GenBank/DDBJ whole genome shotgun (WGS) entry which is preliminary data.</text>
</comment>
<sequence length="134" mass="14565">MNKQQYMSLLVRVVFGFMFFYHGLVKFQGGISNIVAYFDSLGLPGGLAYAIAIIELVGGLLLILGLGTRIIGAIFAIIMVGAVFTAKLPLGLFGDGTYAGYELEIIYLVLGIYYIFAQRSKFSLDNVFSKSKAA</sequence>
<dbReference type="Proteomes" id="UP000274033">
    <property type="component" value="Unassembled WGS sequence"/>
</dbReference>
<evidence type="ECO:0000256" key="1">
    <source>
        <dbReference type="ARBA" id="ARBA00004651"/>
    </source>
</evidence>
<dbReference type="InterPro" id="IPR032808">
    <property type="entry name" value="DoxX"/>
</dbReference>
<evidence type="ECO:0000256" key="2">
    <source>
        <dbReference type="ARBA" id="ARBA00006679"/>
    </source>
</evidence>
<keyword evidence="9" id="KW-1185">Reference proteome</keyword>
<evidence type="ECO:0000313" key="9">
    <source>
        <dbReference type="Proteomes" id="UP000274033"/>
    </source>
</evidence>
<evidence type="ECO:0000256" key="5">
    <source>
        <dbReference type="ARBA" id="ARBA00022989"/>
    </source>
</evidence>
<proteinExistence type="inferred from homology"/>
<dbReference type="GO" id="GO:0005886">
    <property type="term" value="C:plasma membrane"/>
    <property type="evidence" value="ECO:0007669"/>
    <property type="project" value="UniProtKB-SubCell"/>
</dbReference>
<comment type="similarity">
    <text evidence="2">Belongs to the DoxX family.</text>
</comment>
<protein>
    <submittedName>
        <fullName evidence="8">DoxX family protein</fullName>
    </submittedName>
</protein>
<dbReference type="AlphaFoldDB" id="A0A3N9URV8"/>
<evidence type="ECO:0000256" key="4">
    <source>
        <dbReference type="ARBA" id="ARBA00022692"/>
    </source>
</evidence>